<proteinExistence type="predicted"/>
<dbReference type="AlphaFoldDB" id="A0A2P7QES8"/>
<reference evidence="2 3" key="1">
    <citation type="submission" date="2018-03" db="EMBL/GenBank/DDBJ databases">
        <title>The draft genome of Sphingosinicella sp. GL-C-18.</title>
        <authorList>
            <person name="Liu L."/>
            <person name="Li L."/>
            <person name="Liang L."/>
            <person name="Zhang X."/>
            <person name="Wang T."/>
        </authorList>
    </citation>
    <scope>NUCLEOTIDE SEQUENCE [LARGE SCALE GENOMIC DNA]</scope>
    <source>
        <strain evidence="2 3">GL-C-18</strain>
    </source>
</reference>
<protein>
    <submittedName>
        <fullName evidence="2">Uncharacterized protein</fullName>
    </submittedName>
</protein>
<name>A0A2P7QES8_9SPHN</name>
<keyword evidence="3" id="KW-1185">Reference proteome</keyword>
<feature type="transmembrane region" description="Helical" evidence="1">
    <location>
        <begin position="351"/>
        <end position="374"/>
    </location>
</feature>
<dbReference type="EMBL" id="PXYI01000013">
    <property type="protein sequence ID" value="PSJ36478.1"/>
    <property type="molecule type" value="Genomic_DNA"/>
</dbReference>
<dbReference type="OrthoDB" id="7593175at2"/>
<evidence type="ECO:0000313" key="2">
    <source>
        <dbReference type="EMBL" id="PSJ36478.1"/>
    </source>
</evidence>
<gene>
    <name evidence="2" type="ORF">C7I55_25740</name>
</gene>
<keyword evidence="1" id="KW-1133">Transmembrane helix</keyword>
<feature type="transmembrane region" description="Helical" evidence="1">
    <location>
        <begin position="276"/>
        <end position="300"/>
    </location>
</feature>
<feature type="transmembrane region" description="Helical" evidence="1">
    <location>
        <begin position="321"/>
        <end position="339"/>
    </location>
</feature>
<organism evidence="2 3">
    <name type="scientific">Allosphingosinicella deserti</name>
    <dbReference type="NCBI Taxonomy" id="2116704"/>
    <lineage>
        <taxon>Bacteria</taxon>
        <taxon>Pseudomonadati</taxon>
        <taxon>Pseudomonadota</taxon>
        <taxon>Alphaproteobacteria</taxon>
        <taxon>Sphingomonadales</taxon>
        <taxon>Sphingomonadaceae</taxon>
        <taxon>Allosphingosinicella</taxon>
    </lineage>
</organism>
<evidence type="ECO:0000256" key="1">
    <source>
        <dbReference type="SAM" id="Phobius"/>
    </source>
</evidence>
<accession>A0A2P7QES8</accession>
<keyword evidence="1" id="KW-0812">Transmembrane</keyword>
<sequence length="426" mass="43949">MGDDRTGTAALGAQPIDDRRAYVLERTSSEVHLLLDNLSASPDTTISALAATQPPAGLGADWLDQLCRITWPPDAQGGTAQAEQAALLIRAKDYLNSLAKPASGATIAFTLMVTQDEDPGEPSVIGGLLGAGAAPSHSRSSLAREAYPDLQQKAREFRRWLRVMGMVLVAILALTCLLSWYAALGNAALADMATADRAVQAAELRVSSAGSSVSQRGAAAAPATVNCALAEGPTERNGALVEACAALTEARRVRGQAREGLDTWALFWGNETTARWTLNTLATAVLPVFYGLIGAAAAIVRSLSRKMKGSLLSPRDRQLSLQQLALGAVLGACIGLFIAGPNDKGGTDLALLGPVALSSSAISFVAGFGVEAVFNALEALIGRIFNVTPLAVPAPVAAVPVNTDVPVGPAAPVVRPPAVPSRPDGI</sequence>
<dbReference type="Proteomes" id="UP000241167">
    <property type="component" value="Unassembled WGS sequence"/>
</dbReference>
<comment type="caution">
    <text evidence="2">The sequence shown here is derived from an EMBL/GenBank/DDBJ whole genome shotgun (WGS) entry which is preliminary data.</text>
</comment>
<evidence type="ECO:0000313" key="3">
    <source>
        <dbReference type="Proteomes" id="UP000241167"/>
    </source>
</evidence>
<feature type="transmembrane region" description="Helical" evidence="1">
    <location>
        <begin position="160"/>
        <end position="182"/>
    </location>
</feature>
<keyword evidence="1" id="KW-0472">Membrane</keyword>
<dbReference type="RefSeq" id="WP_106515925.1">
    <property type="nucleotide sequence ID" value="NZ_PXYI01000013.1"/>
</dbReference>